<name>A0A6B0S3C1_9CETA</name>
<dbReference type="Proteomes" id="UP000322234">
    <property type="component" value="Unassembled WGS sequence"/>
</dbReference>
<reference evidence="2" key="1">
    <citation type="submission" date="2019-10" db="EMBL/GenBank/DDBJ databases">
        <title>The sequence and de novo assembly of the wild yak genome.</title>
        <authorList>
            <person name="Liu Y."/>
        </authorList>
    </citation>
    <scope>NUCLEOTIDE SEQUENCE [LARGE SCALE GENOMIC DNA]</scope>
    <source>
        <strain evidence="2">WY2019</strain>
    </source>
</reference>
<protein>
    <submittedName>
        <fullName evidence="2">Uncharacterized protein</fullName>
    </submittedName>
</protein>
<evidence type="ECO:0000313" key="3">
    <source>
        <dbReference type="Proteomes" id="UP000322234"/>
    </source>
</evidence>
<proteinExistence type="predicted"/>
<feature type="region of interest" description="Disordered" evidence="1">
    <location>
        <begin position="52"/>
        <end position="72"/>
    </location>
</feature>
<evidence type="ECO:0000256" key="1">
    <source>
        <dbReference type="SAM" id="MobiDB-lite"/>
    </source>
</evidence>
<sequence length="176" mass="19229">MAGLLPWPRSGREEDEELQVKEGNISGDGAAPFQEPSSSCRAGWRLRISSPGSLQRTTRAAGQVHGADEEENAKGKGECRLLFPEAGRRKGGEASYFMPIHLNPVTVIYILNNFLGGKHGVKPWDKICKSIQVRAKDLINQILLSFSPSGSSLIHLACDSRAIDPAWTQQLSYVTV</sequence>
<evidence type="ECO:0000313" key="2">
    <source>
        <dbReference type="EMBL" id="MXQ96475.1"/>
    </source>
</evidence>
<comment type="caution">
    <text evidence="2">The sequence shown here is derived from an EMBL/GenBank/DDBJ whole genome shotgun (WGS) entry which is preliminary data.</text>
</comment>
<feature type="region of interest" description="Disordered" evidence="1">
    <location>
        <begin position="1"/>
        <end position="40"/>
    </location>
</feature>
<gene>
    <name evidence="2" type="ORF">E5288_WYG015471</name>
</gene>
<keyword evidence="3" id="KW-1185">Reference proteome</keyword>
<accession>A0A6B0S3C1</accession>
<organism evidence="2 3">
    <name type="scientific">Bos mutus</name>
    <name type="common">wild yak</name>
    <dbReference type="NCBI Taxonomy" id="72004"/>
    <lineage>
        <taxon>Eukaryota</taxon>
        <taxon>Metazoa</taxon>
        <taxon>Chordata</taxon>
        <taxon>Craniata</taxon>
        <taxon>Vertebrata</taxon>
        <taxon>Euteleostomi</taxon>
        <taxon>Mammalia</taxon>
        <taxon>Eutheria</taxon>
        <taxon>Laurasiatheria</taxon>
        <taxon>Artiodactyla</taxon>
        <taxon>Ruminantia</taxon>
        <taxon>Pecora</taxon>
        <taxon>Bovidae</taxon>
        <taxon>Bovinae</taxon>
        <taxon>Bos</taxon>
    </lineage>
</organism>
<dbReference type="EMBL" id="VBQZ03000164">
    <property type="protein sequence ID" value="MXQ96475.1"/>
    <property type="molecule type" value="Genomic_DNA"/>
</dbReference>
<dbReference type="AlphaFoldDB" id="A0A6B0S3C1"/>